<dbReference type="AlphaFoldDB" id="A0A0F0G0M2"/>
<dbReference type="Proteomes" id="UP000254400">
    <property type="component" value="Unassembled WGS sequence"/>
</dbReference>
<evidence type="ECO:0000313" key="1">
    <source>
        <dbReference type="EMBL" id="SUA61695.1"/>
    </source>
</evidence>
<name>A0A0F0G0M2_PAEPO</name>
<dbReference type="GeneID" id="93348936"/>
<protein>
    <submittedName>
        <fullName evidence="1">Uncharacterized protein</fullName>
    </submittedName>
</protein>
<evidence type="ECO:0000313" key="2">
    <source>
        <dbReference type="Proteomes" id="UP000254400"/>
    </source>
</evidence>
<dbReference type="EMBL" id="UGSC01000001">
    <property type="protein sequence ID" value="SUA61695.1"/>
    <property type="molecule type" value="Genomic_DNA"/>
</dbReference>
<accession>A0A0F0G0M2</accession>
<gene>
    <name evidence="1" type="ORF">NCTC10343_00077</name>
</gene>
<dbReference type="RefSeq" id="WP_016818892.1">
    <property type="nucleotide sequence ID" value="NZ_CP009909.1"/>
</dbReference>
<organism evidence="1 2">
    <name type="scientific">Paenibacillus polymyxa</name>
    <name type="common">Bacillus polymyxa</name>
    <dbReference type="NCBI Taxonomy" id="1406"/>
    <lineage>
        <taxon>Bacteria</taxon>
        <taxon>Bacillati</taxon>
        <taxon>Bacillota</taxon>
        <taxon>Bacilli</taxon>
        <taxon>Bacillales</taxon>
        <taxon>Paenibacillaceae</taxon>
        <taxon>Paenibacillus</taxon>
    </lineage>
</organism>
<reference evidence="1 2" key="1">
    <citation type="submission" date="2018-06" db="EMBL/GenBank/DDBJ databases">
        <authorList>
            <consortium name="Pathogen Informatics"/>
            <person name="Doyle S."/>
        </authorList>
    </citation>
    <scope>NUCLEOTIDE SEQUENCE [LARGE SCALE GENOMIC DNA]</scope>
    <source>
        <strain evidence="1 2">NCTC10343</strain>
    </source>
</reference>
<sequence>MYLFIISAEVLFWVFVVAGLVARYMFGLKKLGGLLLLFTPIIDILLLIAVFITVRSGMEITTATGLAACYFGITVAFGHRLIKWADVRFSHWFGKGPKPERKYGAAHAKEERIGWLLHLLGWAIGNALLLAIIVYVGDPQRTAALEGIMQTWAIVLAIDFVVSFSYTLAPKKHKHKA</sequence>
<proteinExistence type="predicted"/>